<feature type="coiled-coil region" evidence="1">
    <location>
        <begin position="390"/>
        <end position="435"/>
    </location>
</feature>
<protein>
    <recommendedName>
        <fullName evidence="6">Proteophosphoglycan ppg4</fullName>
    </recommendedName>
</protein>
<feature type="region of interest" description="Disordered" evidence="2">
    <location>
        <begin position="662"/>
        <end position="721"/>
    </location>
</feature>
<evidence type="ECO:0000256" key="2">
    <source>
        <dbReference type="SAM" id="MobiDB-lite"/>
    </source>
</evidence>
<dbReference type="AlphaFoldDB" id="A0AAD7DY82"/>
<dbReference type="PANTHER" id="PTHR23159">
    <property type="entry name" value="CENTROSOMAL PROTEIN 2"/>
    <property type="match status" value="1"/>
</dbReference>
<keyword evidence="5" id="KW-1185">Reference proteome</keyword>
<feature type="compositionally biased region" description="Low complexity" evidence="2">
    <location>
        <begin position="193"/>
        <end position="204"/>
    </location>
</feature>
<keyword evidence="1" id="KW-0175">Coiled coil</keyword>
<feature type="chain" id="PRO_5042157553" description="Proteophosphoglycan ppg4" evidence="3">
    <location>
        <begin position="22"/>
        <end position="900"/>
    </location>
</feature>
<sequence length="900" mass="97173">MYWLKHILFCYIFTVAPTFYGAPEYSGLTPLLWVASSASGATTAVAKFSLEYAIPFARLLPSLPVPGLPAAPYVPTPTLRLPPRPRSPRAIPPTARDPGQRFPRDSPTLSTSTLGGFRREDRVNVPPPAGNDGEERRLKLDPIVSKSSSVGHPRLTNSAQLPAVVPPFAQDPRPVQLRSEEKDLQERGPAAPPTTVAATVTAAAKRSPDTVSSVRSEDSTAAAASSAASEYCTEPALTSSAPASSTPSVPNAASPARQHFWFYLAFGLCIPVAALVKHLRLLRRLSVARAAAVRQELRALHEALGVANEALLTKESEYRITLEAQNEGAKEEKERLEALFERASKQLVQERGRVRVMAEKAAVRRDDEVEALNQALGVARQALLTNDSDYRSLERTLETQKQLAAEEKERLDALLERAGKELNQARGRADTAREAERVVARERRALQGDLEEVRARAEAERVATMSAIDTAEKTLQAQWARAAERLEKERDHAVGRLATAEAVQAQADAQHAAALEKLQAQLEGATRELEAQRTNTTAEGARTRADAERAAAASDRAHNQLRAENRTLKLQLEDVQKRLGRTERRATVAAEEGACAASNAAARHQQVVDGMKADHRELVAEVLRLRSKLEDDNIERRCQPDAIEPIVIIPCPPSVLAFMPCPPPDATPSSSSPMAAAPQPPSTRPTQPPFLTAAGAASAFLSSARPTTPPPPSPELSPSTPLPAVASVFSLSELSSPRAPDNNAVPRFLAVPATEMTDAKRARKEKAKRESARWAATAAERQQVQWWAGLNETLLHSAFPPAGAAAPSADVSGVSSAVVIPAEREEGCARVEREREAAGARQAEAGARVPTRSQLDARVGGQVRRYGTPGARHPHEESIARRIVGEKALVERSQLGGDFY</sequence>
<evidence type="ECO:0008006" key="6">
    <source>
        <dbReference type="Google" id="ProtNLM"/>
    </source>
</evidence>
<feature type="compositionally biased region" description="Low complexity" evidence="2">
    <location>
        <begin position="693"/>
        <end position="706"/>
    </location>
</feature>
<feature type="compositionally biased region" description="Polar residues" evidence="2">
    <location>
        <begin position="145"/>
        <end position="160"/>
    </location>
</feature>
<feature type="coiled-coil region" evidence="1">
    <location>
        <begin position="319"/>
        <end position="353"/>
    </location>
</feature>
<feature type="compositionally biased region" description="Pro residues" evidence="2">
    <location>
        <begin position="75"/>
        <end position="85"/>
    </location>
</feature>
<evidence type="ECO:0000256" key="1">
    <source>
        <dbReference type="SAM" id="Coils"/>
    </source>
</evidence>
<organism evidence="4 5">
    <name type="scientific">Mycena rosella</name>
    <name type="common">Pink bonnet</name>
    <name type="synonym">Agaricus rosellus</name>
    <dbReference type="NCBI Taxonomy" id="1033263"/>
    <lineage>
        <taxon>Eukaryota</taxon>
        <taxon>Fungi</taxon>
        <taxon>Dikarya</taxon>
        <taxon>Basidiomycota</taxon>
        <taxon>Agaricomycotina</taxon>
        <taxon>Agaricomycetes</taxon>
        <taxon>Agaricomycetidae</taxon>
        <taxon>Agaricales</taxon>
        <taxon>Marasmiineae</taxon>
        <taxon>Mycenaceae</taxon>
        <taxon>Mycena</taxon>
    </lineage>
</organism>
<feature type="signal peptide" evidence="3">
    <location>
        <begin position="1"/>
        <end position="21"/>
    </location>
</feature>
<evidence type="ECO:0000256" key="3">
    <source>
        <dbReference type="SAM" id="SignalP"/>
    </source>
</evidence>
<accession>A0AAD7DY82</accession>
<dbReference type="PANTHER" id="PTHR23159:SF31">
    <property type="entry name" value="CENTROSOME-ASSOCIATED PROTEIN CEP250 ISOFORM X1"/>
    <property type="match status" value="1"/>
</dbReference>
<evidence type="ECO:0000313" key="4">
    <source>
        <dbReference type="EMBL" id="KAJ7701873.1"/>
    </source>
</evidence>
<feature type="compositionally biased region" description="Pro residues" evidence="2">
    <location>
        <begin position="678"/>
        <end position="688"/>
    </location>
</feature>
<gene>
    <name evidence="4" type="ORF">B0H17DRAFT_1128089</name>
</gene>
<feature type="coiled-coil region" evidence="1">
    <location>
        <begin position="483"/>
        <end position="592"/>
    </location>
</feature>
<feature type="compositionally biased region" description="Low complexity" evidence="2">
    <location>
        <begin position="667"/>
        <end position="677"/>
    </location>
</feature>
<comment type="caution">
    <text evidence="4">The sequence shown here is derived from an EMBL/GenBank/DDBJ whole genome shotgun (WGS) entry which is preliminary data.</text>
</comment>
<reference evidence="4" key="1">
    <citation type="submission" date="2023-03" db="EMBL/GenBank/DDBJ databases">
        <title>Massive genome expansion in bonnet fungi (Mycena s.s.) driven by repeated elements and novel gene families across ecological guilds.</title>
        <authorList>
            <consortium name="Lawrence Berkeley National Laboratory"/>
            <person name="Harder C.B."/>
            <person name="Miyauchi S."/>
            <person name="Viragh M."/>
            <person name="Kuo A."/>
            <person name="Thoen E."/>
            <person name="Andreopoulos B."/>
            <person name="Lu D."/>
            <person name="Skrede I."/>
            <person name="Drula E."/>
            <person name="Henrissat B."/>
            <person name="Morin E."/>
            <person name="Kohler A."/>
            <person name="Barry K."/>
            <person name="LaButti K."/>
            <person name="Morin E."/>
            <person name="Salamov A."/>
            <person name="Lipzen A."/>
            <person name="Mereny Z."/>
            <person name="Hegedus B."/>
            <person name="Baldrian P."/>
            <person name="Stursova M."/>
            <person name="Weitz H."/>
            <person name="Taylor A."/>
            <person name="Grigoriev I.V."/>
            <person name="Nagy L.G."/>
            <person name="Martin F."/>
            <person name="Kauserud H."/>
        </authorList>
    </citation>
    <scope>NUCLEOTIDE SEQUENCE</scope>
    <source>
        <strain evidence="4">CBHHK067</strain>
    </source>
</reference>
<keyword evidence="3" id="KW-0732">Signal</keyword>
<dbReference type="EMBL" id="JARKIE010000016">
    <property type="protein sequence ID" value="KAJ7701873.1"/>
    <property type="molecule type" value="Genomic_DNA"/>
</dbReference>
<evidence type="ECO:0000313" key="5">
    <source>
        <dbReference type="Proteomes" id="UP001221757"/>
    </source>
</evidence>
<dbReference type="Proteomes" id="UP001221757">
    <property type="component" value="Unassembled WGS sequence"/>
</dbReference>
<name>A0AAD7DY82_MYCRO</name>
<proteinExistence type="predicted"/>
<feature type="region of interest" description="Disordered" evidence="2">
    <location>
        <begin position="75"/>
        <end position="218"/>
    </location>
</feature>